<dbReference type="Proteomes" id="UP000194841">
    <property type="component" value="Unassembled WGS sequence"/>
</dbReference>
<comment type="caution">
    <text evidence="2">The sequence shown here is derived from an EMBL/GenBank/DDBJ whole genome shotgun (WGS) entry which is preliminary data.</text>
</comment>
<keyword evidence="3" id="KW-1185">Reference proteome</keyword>
<dbReference type="AlphaFoldDB" id="A0A244CMW2"/>
<dbReference type="PROSITE" id="PS51753">
    <property type="entry name" value="HBM"/>
    <property type="match status" value="1"/>
</dbReference>
<feature type="domain" description="HBM" evidence="1">
    <location>
        <begin position="1"/>
        <end position="192"/>
    </location>
</feature>
<dbReference type="OrthoDB" id="9795078at2"/>
<name>A0A244CMW2_PSEDV</name>
<organism evidence="2 3">
    <name type="scientific">Pseudoalteromonas ulvae</name>
    <dbReference type="NCBI Taxonomy" id="107327"/>
    <lineage>
        <taxon>Bacteria</taxon>
        <taxon>Pseudomonadati</taxon>
        <taxon>Pseudomonadota</taxon>
        <taxon>Gammaproteobacteria</taxon>
        <taxon>Alteromonadales</taxon>
        <taxon>Pseudoalteromonadaceae</taxon>
        <taxon>Pseudoalteromonas</taxon>
    </lineage>
</organism>
<evidence type="ECO:0000313" key="2">
    <source>
        <dbReference type="EMBL" id="OUL56971.1"/>
    </source>
</evidence>
<dbReference type="EMBL" id="MWPV01000005">
    <property type="protein sequence ID" value="OUL56971.1"/>
    <property type="molecule type" value="Genomic_DNA"/>
</dbReference>
<dbReference type="RefSeq" id="WP_086745225.1">
    <property type="nucleotide sequence ID" value="NZ_MWPV01000005.1"/>
</dbReference>
<protein>
    <recommendedName>
        <fullName evidence="1">HBM domain-containing protein</fullName>
    </recommendedName>
</protein>
<dbReference type="InterPro" id="IPR032255">
    <property type="entry name" value="HBM"/>
</dbReference>
<reference evidence="2 3" key="1">
    <citation type="submission" date="2017-02" db="EMBL/GenBank/DDBJ databases">
        <title>Pseudoalteromonas ulvae TC14 Genome.</title>
        <authorList>
            <person name="Molmeret M."/>
        </authorList>
    </citation>
    <scope>NUCLEOTIDE SEQUENCE [LARGE SCALE GENOMIC DNA]</scope>
    <source>
        <strain evidence="2">TC14</strain>
    </source>
</reference>
<evidence type="ECO:0000259" key="1">
    <source>
        <dbReference type="PROSITE" id="PS51753"/>
    </source>
</evidence>
<gene>
    <name evidence="2" type="ORF">B1199_16540</name>
</gene>
<evidence type="ECO:0000313" key="3">
    <source>
        <dbReference type="Proteomes" id="UP000194841"/>
    </source>
</evidence>
<sequence length="192" mass="21751">MSLKYINENDPEALADFKQRILSSKEFVTEAQDSISNPIRLGLIEQSINNISLYENHFETVVSLIAKRNEIVNTELDPAGKAMRVLVTELLDANQNASNEQVYTLAKLQESLLLGRLYVVKFLVTNQIDDAKRAHDELGVSTTKMYQQAQDVLTSSVDQTKLQQFMTLKTQYLNALDAIEKTIIERNTIIND</sequence>
<accession>A0A244CMW2</accession>
<proteinExistence type="predicted"/>